<dbReference type="KEGG" id="psoj:PHYSODRAFT_354668"/>
<dbReference type="InParanoid" id="G4ZED2"/>
<dbReference type="GeneID" id="20649663"/>
<dbReference type="Proteomes" id="UP000002640">
    <property type="component" value="Unassembled WGS sequence"/>
</dbReference>
<name>G4ZED2_PHYSP</name>
<evidence type="ECO:0000313" key="2">
    <source>
        <dbReference type="Proteomes" id="UP000002640"/>
    </source>
</evidence>
<reference evidence="1 2" key="1">
    <citation type="journal article" date="2006" name="Science">
        <title>Phytophthora genome sequences uncover evolutionary origins and mechanisms of pathogenesis.</title>
        <authorList>
            <person name="Tyler B.M."/>
            <person name="Tripathy S."/>
            <person name="Zhang X."/>
            <person name="Dehal P."/>
            <person name="Jiang R.H."/>
            <person name="Aerts A."/>
            <person name="Arredondo F.D."/>
            <person name="Baxter L."/>
            <person name="Bensasson D."/>
            <person name="Beynon J.L."/>
            <person name="Chapman J."/>
            <person name="Damasceno C.M."/>
            <person name="Dorrance A.E."/>
            <person name="Dou D."/>
            <person name="Dickerman A.W."/>
            <person name="Dubchak I.L."/>
            <person name="Garbelotto M."/>
            <person name="Gijzen M."/>
            <person name="Gordon S.G."/>
            <person name="Govers F."/>
            <person name="Grunwald N.J."/>
            <person name="Huang W."/>
            <person name="Ivors K.L."/>
            <person name="Jones R.W."/>
            <person name="Kamoun S."/>
            <person name="Krampis K."/>
            <person name="Lamour K.H."/>
            <person name="Lee M.K."/>
            <person name="McDonald W.H."/>
            <person name="Medina M."/>
            <person name="Meijer H.J."/>
            <person name="Nordberg E.K."/>
            <person name="Maclean D.J."/>
            <person name="Ospina-Giraldo M.D."/>
            <person name="Morris P.F."/>
            <person name="Phuntumart V."/>
            <person name="Putnam N.H."/>
            <person name="Rash S."/>
            <person name="Rose J.K."/>
            <person name="Sakihama Y."/>
            <person name="Salamov A.A."/>
            <person name="Savidor A."/>
            <person name="Scheuring C.F."/>
            <person name="Smith B.M."/>
            <person name="Sobral B.W."/>
            <person name="Terry A."/>
            <person name="Torto-Alalibo T.A."/>
            <person name="Win J."/>
            <person name="Xu Z."/>
            <person name="Zhang H."/>
            <person name="Grigoriev I.V."/>
            <person name="Rokhsar D.S."/>
            <person name="Boore J.L."/>
        </authorList>
    </citation>
    <scope>NUCLEOTIDE SEQUENCE [LARGE SCALE GENOMIC DNA]</scope>
    <source>
        <strain evidence="1 2">P6497</strain>
    </source>
</reference>
<gene>
    <name evidence="1" type="ORF">PHYSODRAFT_354668</name>
</gene>
<accession>G4ZED2</accession>
<organism evidence="1 2">
    <name type="scientific">Phytophthora sojae (strain P6497)</name>
    <name type="common">Soybean stem and root rot agent</name>
    <name type="synonym">Phytophthora megasperma f. sp. glycines</name>
    <dbReference type="NCBI Taxonomy" id="1094619"/>
    <lineage>
        <taxon>Eukaryota</taxon>
        <taxon>Sar</taxon>
        <taxon>Stramenopiles</taxon>
        <taxon>Oomycota</taxon>
        <taxon>Peronosporomycetes</taxon>
        <taxon>Peronosporales</taxon>
        <taxon>Peronosporaceae</taxon>
        <taxon>Phytophthora</taxon>
    </lineage>
</organism>
<dbReference type="EMBL" id="JH159154">
    <property type="protein sequence ID" value="EGZ18397.1"/>
    <property type="molecule type" value="Genomic_DNA"/>
</dbReference>
<proteinExistence type="predicted"/>
<evidence type="ECO:0000313" key="1">
    <source>
        <dbReference type="EMBL" id="EGZ18397.1"/>
    </source>
</evidence>
<protein>
    <submittedName>
        <fullName evidence="1">Uncharacterized protein</fullName>
    </submittedName>
</protein>
<dbReference type="RefSeq" id="XP_009527455.1">
    <property type="nucleotide sequence ID" value="XM_009529160.1"/>
</dbReference>
<keyword evidence="2" id="KW-1185">Reference proteome</keyword>
<dbReference type="AlphaFoldDB" id="G4ZED2"/>
<sequence length="129" mass="13907">MEAMGLLQSAHRTISLATRARSSRAVSPLQLVFFAIDRWSATCLDGRVGSTSSVHAQVSHVKWHHKVYAGFEPVISPSHATAFAGIVLLLDPDLPSLVQCSSGCPPKSTTRNPSNAYFLGLRCWVSSIS</sequence>